<reference evidence="1" key="1">
    <citation type="submission" date="2020-02" db="EMBL/GenBank/DDBJ databases">
        <authorList>
            <person name="Meier V. D."/>
        </authorList>
    </citation>
    <scope>NUCLEOTIDE SEQUENCE</scope>
    <source>
        <strain evidence="1">AVDCRST_MAG94</strain>
    </source>
</reference>
<accession>A0A6J4MFZ5</accession>
<gene>
    <name evidence="1" type="ORF">AVDCRST_MAG94-3140</name>
</gene>
<sequence>MDDRLRCPGLPLAVYREVAAHLCQVEGITVDLIPQQSQQFDYRLSQIDSLRIQSIVDADSIDSEQVKRILAYYSDRYGAWEAVNLDNTWV</sequence>
<evidence type="ECO:0000313" key="1">
    <source>
        <dbReference type="EMBL" id="CAA9357291.1"/>
    </source>
</evidence>
<dbReference type="EMBL" id="CADCTY010001103">
    <property type="protein sequence ID" value="CAA9357291.1"/>
    <property type="molecule type" value="Genomic_DNA"/>
</dbReference>
<name>A0A6J4MFZ5_9CYAN</name>
<protein>
    <submittedName>
        <fullName evidence="1">Uncharacterized protein</fullName>
    </submittedName>
</protein>
<organism evidence="1">
    <name type="scientific">uncultured Leptolyngbya sp</name>
    <dbReference type="NCBI Taxonomy" id="332963"/>
    <lineage>
        <taxon>Bacteria</taxon>
        <taxon>Bacillati</taxon>
        <taxon>Cyanobacteriota</taxon>
        <taxon>Cyanophyceae</taxon>
        <taxon>Leptolyngbyales</taxon>
        <taxon>Leptolyngbyaceae</taxon>
        <taxon>Leptolyngbya group</taxon>
        <taxon>Leptolyngbya</taxon>
        <taxon>environmental samples</taxon>
    </lineage>
</organism>
<dbReference type="AlphaFoldDB" id="A0A6J4MFZ5"/>
<proteinExistence type="predicted"/>